<dbReference type="EMBL" id="CP002006">
    <property type="protein sequence ID" value="ADE83536.1"/>
    <property type="molecule type" value="Genomic_DNA"/>
</dbReference>
<sequence>MEMSYLCIRNLRFKIVKVMKQIAFSLKSLMVIGLVGWSMSSFAQSYRIDRGRVYFERESMPYADARTFVDLGCGYAKDCDNVYLDGRVLEYVDPSSFRLKPHSKSHFRDHYDSYDHGRRYDDYYKSDRNVYYGDKKIDASPSSFKEIGEGYAKDAFNVFYHGRKIDASAGSFKLLEGGYAKDAFDVFYYGKKIEGASAGSFKYTGDGYAKDAFHDYYRGRRLE</sequence>
<keyword evidence="2" id="KW-1185">Reference proteome</keyword>
<accession>D5ERP0</accession>
<evidence type="ECO:0008006" key="3">
    <source>
        <dbReference type="Google" id="ProtNLM"/>
    </source>
</evidence>
<dbReference type="KEGG" id="pru:PRU_0954"/>
<organism evidence="1 2">
    <name type="scientific">Xylanibacter ruminicola (strain ATCC 19189 / DSM 19721 / CIP 105475 / JCM 8958 / 23)</name>
    <name type="common">Prevotella ruminicola</name>
    <dbReference type="NCBI Taxonomy" id="264731"/>
    <lineage>
        <taxon>Bacteria</taxon>
        <taxon>Pseudomonadati</taxon>
        <taxon>Bacteroidota</taxon>
        <taxon>Bacteroidia</taxon>
        <taxon>Bacteroidales</taxon>
        <taxon>Prevotellaceae</taxon>
        <taxon>Xylanibacter</taxon>
    </lineage>
</organism>
<dbReference type="eggNOG" id="ENOG50331TX">
    <property type="taxonomic scope" value="Bacteria"/>
</dbReference>
<dbReference type="Proteomes" id="UP000000927">
    <property type="component" value="Chromosome"/>
</dbReference>
<reference evidence="1 2" key="1">
    <citation type="journal article" date="2010" name="Microb. Ecol.">
        <title>Comparative genome analysis of Prevotella ruminicola and Prevotella bryantii: insights into their environmental niche.</title>
        <authorList>
            <consortium name="North American Consortium for Rumen Bacteria"/>
            <person name="Purushe J."/>
            <person name="Fouts D.E."/>
            <person name="Morrison M."/>
            <person name="White B.A."/>
            <person name="Mackie R.I."/>
            <person name="Coutinho P.M."/>
            <person name="Henrissat B."/>
            <person name="Nelson K.E."/>
        </authorList>
    </citation>
    <scope>NUCLEOTIDE SEQUENCE [LARGE SCALE GENOMIC DNA]</scope>
    <source>
        <strain evidence="2">ATCC 19189 / JCM 8958 / 23</strain>
    </source>
</reference>
<dbReference type="HOGENOM" id="CLU_051340_1_0_10"/>
<protein>
    <recommendedName>
        <fullName evidence="3">DKNYY family protein</fullName>
    </recommendedName>
</protein>
<evidence type="ECO:0000313" key="1">
    <source>
        <dbReference type="EMBL" id="ADE83536.1"/>
    </source>
</evidence>
<name>D5ERP0_XYLR2</name>
<proteinExistence type="predicted"/>
<evidence type="ECO:0000313" key="2">
    <source>
        <dbReference type="Proteomes" id="UP000000927"/>
    </source>
</evidence>
<dbReference type="STRING" id="264731.PRU_0954"/>
<gene>
    <name evidence="1" type="ordered locus">PRU_0954</name>
</gene>
<dbReference type="AlphaFoldDB" id="D5ERP0"/>